<sequence>MFTSIVSSSTIIRTCLFLFFLFTFTSARYTFVSTEVDIDQNNLDSYSVSENNVPAKINTNILLPKQNNEFKSSTLFTNSKSSKPKAESIDSIQLPKETHPFRGFNFRSIEPRILRCPLPLYFRHRHHCRHNHRYKPLKPRFPRREDVTVENVEEDKDFDAMARGGVRSEIPAEWTRFPEIEPMFLSRDRNMAMERSEMMRRLYNRRHHCRHHRHHHGNDSVEQENKGNRLMKRIRKFLKTKVLIHV</sequence>
<feature type="chain" id="PRO_5012972912" evidence="1">
    <location>
        <begin position="28"/>
        <end position="246"/>
    </location>
</feature>
<evidence type="ECO:0000256" key="1">
    <source>
        <dbReference type="SAM" id="SignalP"/>
    </source>
</evidence>
<reference evidence="2 3" key="1">
    <citation type="journal article" date="2017" name="Plant Biotechnol. J.">
        <title>A comprehensive draft genome sequence for lupin (Lupinus angustifolius), an emerging health food: insights into plant-microbe interactions and legume evolution.</title>
        <authorList>
            <person name="Hane J.K."/>
            <person name="Ming Y."/>
            <person name="Kamphuis L.G."/>
            <person name="Nelson M.N."/>
            <person name="Garg G."/>
            <person name="Atkins C.A."/>
            <person name="Bayer P.E."/>
            <person name="Bravo A."/>
            <person name="Bringans S."/>
            <person name="Cannon S."/>
            <person name="Edwards D."/>
            <person name="Foley R."/>
            <person name="Gao L.L."/>
            <person name="Harrison M.J."/>
            <person name="Huang W."/>
            <person name="Hurgobin B."/>
            <person name="Li S."/>
            <person name="Liu C.W."/>
            <person name="McGrath A."/>
            <person name="Morahan G."/>
            <person name="Murray J."/>
            <person name="Weller J."/>
            <person name="Jian J."/>
            <person name="Singh K.B."/>
        </authorList>
    </citation>
    <scope>NUCLEOTIDE SEQUENCE [LARGE SCALE GENOMIC DNA]</scope>
    <source>
        <strain evidence="3">cv. Tanjil</strain>
        <tissue evidence="2">Whole plant</tissue>
    </source>
</reference>
<dbReference type="OMA" id="FHSTHIN"/>
<name>A0A1J7HE36_LUPAN</name>
<evidence type="ECO:0000313" key="2">
    <source>
        <dbReference type="EMBL" id="OIW11111.1"/>
    </source>
</evidence>
<dbReference type="EMBL" id="CM007366">
    <property type="protein sequence ID" value="OIW11111.1"/>
    <property type="molecule type" value="Genomic_DNA"/>
</dbReference>
<proteinExistence type="predicted"/>
<dbReference type="Gramene" id="OIW11111">
    <property type="protein sequence ID" value="OIW11111"/>
    <property type="gene ID" value="TanjilG_22918"/>
</dbReference>
<evidence type="ECO:0000313" key="3">
    <source>
        <dbReference type="Proteomes" id="UP000188354"/>
    </source>
</evidence>
<keyword evidence="3" id="KW-1185">Reference proteome</keyword>
<protein>
    <submittedName>
        <fullName evidence="2">Uncharacterized protein</fullName>
    </submittedName>
</protein>
<gene>
    <name evidence="2" type="ORF">TanjilG_22918</name>
</gene>
<dbReference type="AlphaFoldDB" id="A0A1J7HE36"/>
<feature type="signal peptide" evidence="1">
    <location>
        <begin position="1"/>
        <end position="27"/>
    </location>
</feature>
<accession>A0A1J7HE36</accession>
<dbReference type="Proteomes" id="UP000188354">
    <property type="component" value="Chromosome LG06"/>
</dbReference>
<organism evidence="2 3">
    <name type="scientific">Lupinus angustifolius</name>
    <name type="common">Narrow-leaved blue lupine</name>
    <dbReference type="NCBI Taxonomy" id="3871"/>
    <lineage>
        <taxon>Eukaryota</taxon>
        <taxon>Viridiplantae</taxon>
        <taxon>Streptophyta</taxon>
        <taxon>Embryophyta</taxon>
        <taxon>Tracheophyta</taxon>
        <taxon>Spermatophyta</taxon>
        <taxon>Magnoliopsida</taxon>
        <taxon>eudicotyledons</taxon>
        <taxon>Gunneridae</taxon>
        <taxon>Pentapetalae</taxon>
        <taxon>rosids</taxon>
        <taxon>fabids</taxon>
        <taxon>Fabales</taxon>
        <taxon>Fabaceae</taxon>
        <taxon>Papilionoideae</taxon>
        <taxon>50 kb inversion clade</taxon>
        <taxon>genistoids sensu lato</taxon>
        <taxon>core genistoids</taxon>
        <taxon>Genisteae</taxon>
        <taxon>Lupinus</taxon>
    </lineage>
</organism>
<keyword evidence="1" id="KW-0732">Signal</keyword>